<evidence type="ECO:0000256" key="1">
    <source>
        <dbReference type="ARBA" id="ARBA00006226"/>
    </source>
</evidence>
<evidence type="ECO:0000313" key="3">
    <source>
        <dbReference type="EMBL" id="MFB9947838.1"/>
    </source>
</evidence>
<dbReference type="PANTHER" id="PTHR33755">
    <property type="entry name" value="TOXIN PARE1-RELATED"/>
    <property type="match status" value="1"/>
</dbReference>
<dbReference type="InterPro" id="IPR035093">
    <property type="entry name" value="RelE/ParE_toxin_dom_sf"/>
</dbReference>
<comment type="similarity">
    <text evidence="1">Belongs to the RelE toxin family.</text>
</comment>
<evidence type="ECO:0000256" key="2">
    <source>
        <dbReference type="ARBA" id="ARBA00022649"/>
    </source>
</evidence>
<evidence type="ECO:0000313" key="4">
    <source>
        <dbReference type="Proteomes" id="UP001589692"/>
    </source>
</evidence>
<keyword evidence="4" id="KW-1185">Reference proteome</keyword>
<name>A0ABV6AB42_9HYPH</name>
<dbReference type="InterPro" id="IPR051803">
    <property type="entry name" value="TA_system_RelE-like_toxin"/>
</dbReference>
<comment type="caution">
    <text evidence="3">The sequence shown here is derived from an EMBL/GenBank/DDBJ whole genome shotgun (WGS) entry which is preliminary data.</text>
</comment>
<dbReference type="Proteomes" id="UP001589692">
    <property type="component" value="Unassembled WGS sequence"/>
</dbReference>
<dbReference type="EMBL" id="JBHMAA010000005">
    <property type="protein sequence ID" value="MFB9947838.1"/>
    <property type="molecule type" value="Genomic_DNA"/>
</dbReference>
<dbReference type="InterPro" id="IPR007712">
    <property type="entry name" value="RelE/ParE_toxin"/>
</dbReference>
<keyword evidence="2" id="KW-1277">Toxin-antitoxin system</keyword>
<sequence length="101" mass="11456">MVAKVLFHPLADADLEAIYHFIARDSPERAIGFIRRIRAFCGTLQTMTMRGRSRDDLAAGVRTLVFERRVVVAYRVAAEELTVLRIFYAGQNLDDAEWPAS</sequence>
<reference evidence="3 4" key="1">
    <citation type="submission" date="2024-09" db="EMBL/GenBank/DDBJ databases">
        <authorList>
            <person name="Sun Q."/>
            <person name="Mori K."/>
        </authorList>
    </citation>
    <scope>NUCLEOTIDE SEQUENCE [LARGE SCALE GENOMIC DNA]</scope>
    <source>
        <strain evidence="3 4">TBRC 4938</strain>
    </source>
</reference>
<dbReference type="RefSeq" id="WP_377256103.1">
    <property type="nucleotide sequence ID" value="NZ_JBHMAA010000005.1"/>
</dbReference>
<gene>
    <name evidence="3" type="ORF">ACFFP0_03210</name>
</gene>
<accession>A0ABV6AB42</accession>
<dbReference type="PANTHER" id="PTHR33755:SF6">
    <property type="entry name" value="PLASMID STABILIZATION SYSTEM PROTEIN"/>
    <property type="match status" value="1"/>
</dbReference>
<dbReference type="Gene3D" id="3.30.2310.20">
    <property type="entry name" value="RelE-like"/>
    <property type="match status" value="1"/>
</dbReference>
<proteinExistence type="inferred from homology"/>
<organism evidence="3 4">
    <name type="scientific">Rhizobium puerariae</name>
    <dbReference type="NCBI Taxonomy" id="1585791"/>
    <lineage>
        <taxon>Bacteria</taxon>
        <taxon>Pseudomonadati</taxon>
        <taxon>Pseudomonadota</taxon>
        <taxon>Alphaproteobacteria</taxon>
        <taxon>Hyphomicrobiales</taxon>
        <taxon>Rhizobiaceae</taxon>
        <taxon>Rhizobium/Agrobacterium group</taxon>
        <taxon>Rhizobium</taxon>
    </lineage>
</organism>
<protein>
    <submittedName>
        <fullName evidence="3">Type II toxin-antitoxin system RelE/ParE family toxin</fullName>
    </submittedName>
</protein>
<dbReference type="Pfam" id="PF05016">
    <property type="entry name" value="ParE_toxin"/>
    <property type="match status" value="1"/>
</dbReference>